<dbReference type="Proteomes" id="UP000811365">
    <property type="component" value="Unassembled WGS sequence"/>
</dbReference>
<comment type="caution">
    <text evidence="1">The sequence shown here is derived from an EMBL/GenBank/DDBJ whole genome shotgun (WGS) entry which is preliminary data.</text>
</comment>
<gene>
    <name evidence="1" type="ORF">KH315_09425</name>
</gene>
<sequence>MNINKLRPCKVGEELYLFHGFTQISQIVPPSLMRGGHGGGVVAGAYAVLERRDGTVVLAEAQRVQFLDTAKEFAKYEEEETKDV</sequence>
<proteinExistence type="predicted"/>
<evidence type="ECO:0000313" key="1">
    <source>
        <dbReference type="EMBL" id="MBS6622362.1"/>
    </source>
</evidence>
<name>A0A9E1GKX0_9FIRM</name>
<dbReference type="AlphaFoldDB" id="A0A9E1GKX0"/>
<organism evidence="1 2">
    <name type="scientific">Faecalibacterium prausnitzii</name>
    <dbReference type="NCBI Taxonomy" id="853"/>
    <lineage>
        <taxon>Bacteria</taxon>
        <taxon>Bacillati</taxon>
        <taxon>Bacillota</taxon>
        <taxon>Clostridia</taxon>
        <taxon>Eubacteriales</taxon>
        <taxon>Oscillospiraceae</taxon>
        <taxon>Faecalibacterium</taxon>
    </lineage>
</organism>
<accession>A0A9E1GKX0</accession>
<dbReference type="EMBL" id="JAGZYH010000033">
    <property type="protein sequence ID" value="MBS6622362.1"/>
    <property type="molecule type" value="Genomic_DNA"/>
</dbReference>
<reference evidence="1" key="1">
    <citation type="submission" date="2021-02" db="EMBL/GenBank/DDBJ databases">
        <title>Infant gut strain persistence is associated with maternal origin, phylogeny, and functional potential including surface adhesion and iron acquisition.</title>
        <authorList>
            <person name="Lou Y.C."/>
        </authorList>
    </citation>
    <scope>NUCLEOTIDE SEQUENCE</scope>
    <source>
        <strain evidence="1">L2_039_000G1_dasL2_039_000G1_maxbin2.maxbin.077</strain>
    </source>
</reference>
<evidence type="ECO:0000313" key="2">
    <source>
        <dbReference type="Proteomes" id="UP000811365"/>
    </source>
</evidence>
<protein>
    <submittedName>
        <fullName evidence="1">Uncharacterized protein</fullName>
    </submittedName>
</protein>